<keyword evidence="2" id="KW-0255">Endonuclease</keyword>
<evidence type="ECO:0000313" key="3">
    <source>
        <dbReference type="Proteomes" id="UP000830835"/>
    </source>
</evidence>
<dbReference type="Pfam" id="PF05685">
    <property type="entry name" value="Uma2"/>
    <property type="match status" value="1"/>
</dbReference>
<name>A0ABT0C6T4_THEVL</name>
<protein>
    <submittedName>
        <fullName evidence="2">Uma2 family endonuclease</fullName>
    </submittedName>
</protein>
<reference evidence="2" key="1">
    <citation type="submission" date="2021-02" db="EMBL/GenBank/DDBJ databases">
        <title>The CRISPR/cas machinery reduction and long-range gene transfer in the hot spring cyanobacterium Synechococcus.</title>
        <authorList>
            <person name="Dvorak P."/>
            <person name="Jahodarova E."/>
            <person name="Hasler P."/>
            <person name="Poulickova A."/>
        </authorList>
    </citation>
    <scope>NUCLEOTIDE SEQUENCE</scope>
    <source>
        <strain evidence="2">Rupite</strain>
    </source>
</reference>
<sequence>MVIAAVHSDQNQKTDPEIEDLFLTLPKTLEEYLANPIDKTEWVNDQIAEKSGQTLMHAKIQTRLLIRWSDYVETQQLGGMVLVEAPCQTRGRVRRPDVAYLSPDLIERFRDDVAILSQSHPLIGEIISPTDFGEDIFLKSQEYLGSGALEVWLVFPKSKHIFIQTQEQNLWLTEKETAKTQLVLPGFEIEVAELLS</sequence>
<dbReference type="InterPro" id="IPR012296">
    <property type="entry name" value="Nuclease_put_TT1808"/>
</dbReference>
<dbReference type="Proteomes" id="UP000830835">
    <property type="component" value="Unassembled WGS sequence"/>
</dbReference>
<dbReference type="PANTHER" id="PTHR34107">
    <property type="entry name" value="SLL0198 PROTEIN-RELATED"/>
    <property type="match status" value="1"/>
</dbReference>
<gene>
    <name evidence="2" type="ORF">JX360_00960</name>
</gene>
<keyword evidence="3" id="KW-1185">Reference proteome</keyword>
<accession>A0ABT0C6T4</accession>
<dbReference type="Gene3D" id="3.90.1570.10">
    <property type="entry name" value="tt1808, chain A"/>
    <property type="match status" value="1"/>
</dbReference>
<organism evidence="2 3">
    <name type="scientific">Thermostichus vulcanus str. 'Rupite'</name>
    <dbReference type="NCBI Taxonomy" id="2813851"/>
    <lineage>
        <taxon>Bacteria</taxon>
        <taxon>Bacillati</taxon>
        <taxon>Cyanobacteriota</taxon>
        <taxon>Cyanophyceae</taxon>
        <taxon>Thermostichales</taxon>
        <taxon>Thermostichaceae</taxon>
        <taxon>Thermostichus</taxon>
    </lineage>
</organism>
<evidence type="ECO:0000259" key="1">
    <source>
        <dbReference type="Pfam" id="PF05685"/>
    </source>
</evidence>
<feature type="domain" description="Putative restriction endonuclease" evidence="1">
    <location>
        <begin position="30"/>
        <end position="191"/>
    </location>
</feature>
<dbReference type="SUPFAM" id="SSF52980">
    <property type="entry name" value="Restriction endonuclease-like"/>
    <property type="match status" value="1"/>
</dbReference>
<keyword evidence="2" id="KW-0378">Hydrolase</keyword>
<dbReference type="RefSeq" id="WP_244348488.1">
    <property type="nucleotide sequence ID" value="NZ_JAFIRA010000001.1"/>
</dbReference>
<comment type="caution">
    <text evidence="2">The sequence shown here is derived from an EMBL/GenBank/DDBJ whole genome shotgun (WGS) entry which is preliminary data.</text>
</comment>
<dbReference type="CDD" id="cd06260">
    <property type="entry name" value="DUF820-like"/>
    <property type="match status" value="1"/>
</dbReference>
<evidence type="ECO:0000313" key="2">
    <source>
        <dbReference type="EMBL" id="MCJ2541486.1"/>
    </source>
</evidence>
<dbReference type="InterPro" id="IPR011335">
    <property type="entry name" value="Restrct_endonuc-II-like"/>
</dbReference>
<dbReference type="InterPro" id="IPR008538">
    <property type="entry name" value="Uma2"/>
</dbReference>
<proteinExistence type="predicted"/>
<dbReference type="EMBL" id="JAFIRA010000001">
    <property type="protein sequence ID" value="MCJ2541486.1"/>
    <property type="molecule type" value="Genomic_DNA"/>
</dbReference>
<dbReference type="PANTHER" id="PTHR34107:SF4">
    <property type="entry name" value="SLL1222 PROTEIN"/>
    <property type="match status" value="1"/>
</dbReference>
<keyword evidence="2" id="KW-0540">Nuclease</keyword>
<dbReference type="GO" id="GO:0004519">
    <property type="term" value="F:endonuclease activity"/>
    <property type="evidence" value="ECO:0007669"/>
    <property type="project" value="UniProtKB-KW"/>
</dbReference>